<gene>
    <name evidence="1" type="ORF">M9H77_15755</name>
</gene>
<organism evidence="1 2">
    <name type="scientific">Catharanthus roseus</name>
    <name type="common">Madagascar periwinkle</name>
    <name type="synonym">Vinca rosea</name>
    <dbReference type="NCBI Taxonomy" id="4058"/>
    <lineage>
        <taxon>Eukaryota</taxon>
        <taxon>Viridiplantae</taxon>
        <taxon>Streptophyta</taxon>
        <taxon>Embryophyta</taxon>
        <taxon>Tracheophyta</taxon>
        <taxon>Spermatophyta</taxon>
        <taxon>Magnoliopsida</taxon>
        <taxon>eudicotyledons</taxon>
        <taxon>Gunneridae</taxon>
        <taxon>Pentapetalae</taxon>
        <taxon>asterids</taxon>
        <taxon>lamiids</taxon>
        <taxon>Gentianales</taxon>
        <taxon>Apocynaceae</taxon>
        <taxon>Rauvolfioideae</taxon>
        <taxon>Vinceae</taxon>
        <taxon>Catharanthinae</taxon>
        <taxon>Catharanthus</taxon>
    </lineage>
</organism>
<comment type="caution">
    <text evidence="1">The sequence shown here is derived from an EMBL/GenBank/DDBJ whole genome shotgun (WGS) entry which is preliminary data.</text>
</comment>
<dbReference type="EMBL" id="CM044704">
    <property type="protein sequence ID" value="KAI5665902.1"/>
    <property type="molecule type" value="Genomic_DNA"/>
</dbReference>
<reference evidence="2" key="1">
    <citation type="journal article" date="2023" name="Nat. Plants">
        <title>Single-cell RNA sequencing provides a high-resolution roadmap for understanding the multicellular compartmentation of specialized metabolism.</title>
        <authorList>
            <person name="Sun S."/>
            <person name="Shen X."/>
            <person name="Li Y."/>
            <person name="Li Y."/>
            <person name="Wang S."/>
            <person name="Li R."/>
            <person name="Zhang H."/>
            <person name="Shen G."/>
            <person name="Guo B."/>
            <person name="Wei J."/>
            <person name="Xu J."/>
            <person name="St-Pierre B."/>
            <person name="Chen S."/>
            <person name="Sun C."/>
        </authorList>
    </citation>
    <scope>NUCLEOTIDE SEQUENCE [LARGE SCALE GENOMIC DNA]</scope>
</reference>
<evidence type="ECO:0000313" key="2">
    <source>
        <dbReference type="Proteomes" id="UP001060085"/>
    </source>
</evidence>
<keyword evidence="2" id="KW-1185">Reference proteome</keyword>
<dbReference type="Proteomes" id="UP001060085">
    <property type="component" value="Linkage Group LG04"/>
</dbReference>
<evidence type="ECO:0000313" key="1">
    <source>
        <dbReference type="EMBL" id="KAI5665902.1"/>
    </source>
</evidence>
<accession>A0ACC0AZK5</accession>
<name>A0ACC0AZK5_CATRO</name>
<protein>
    <submittedName>
        <fullName evidence="1">Uncharacterized protein</fullName>
    </submittedName>
</protein>
<proteinExistence type="predicted"/>
<sequence>MGLASNELNSKSGYGFVQKSISEFLQEIAVIQENGKKLAKINGFVFELENEMKKIRVFKRELPVCMLLLGDAIEQLKEEGNRCKGRKGAMVEELIPSGRAKESIIDLNEKKNWMSSAQLWTPTAPVEYDDNCRNLRFKDSFFLYPNSMNQEIDNGIGKRTQLGSSWNVINNRGGAFVPFQGATIQGDDLVGNGLTLSQPVARMSSFGGGGTSSQQAILPEQKEQVQEKEQQQQRKQRRSWSPELHRRFVNALQQLGGPKVATPKQIRGLMQVADLTNDEVKSHLQKYRLHVRKMAGMSGTSSSSLNLNIDDGLRRRYGMMNGENFKTTAQSSCSPEGPLSYMGGSSLSKGVSVSLTIAGTESFEEEEEDDTKSESYCWKLGHAAHRSR</sequence>